<keyword evidence="11" id="KW-1185">Reference proteome</keyword>
<evidence type="ECO:0000256" key="7">
    <source>
        <dbReference type="SAM" id="MobiDB-lite"/>
    </source>
</evidence>
<gene>
    <name evidence="10" type="ORF">P4R38_04875</name>
</gene>
<comment type="catalytic activity">
    <reaction evidence="1">
        <text>ATP + protein L-histidine = ADP + protein N-phospho-L-histidine.</text>
        <dbReference type="EC" id="2.7.13.3"/>
    </reaction>
</comment>
<dbReference type="SUPFAM" id="SSF55874">
    <property type="entry name" value="ATPase domain of HSP90 chaperone/DNA topoisomerase II/histidine kinase"/>
    <property type="match status" value="1"/>
</dbReference>
<evidence type="ECO:0000313" key="11">
    <source>
        <dbReference type="Proteomes" id="UP001528912"/>
    </source>
</evidence>
<dbReference type="RefSeq" id="WP_277191274.1">
    <property type="nucleotide sequence ID" value="NZ_JAROAV010000012.1"/>
</dbReference>
<dbReference type="InterPro" id="IPR004358">
    <property type="entry name" value="Sig_transdc_His_kin-like_C"/>
</dbReference>
<dbReference type="PROSITE" id="PS50109">
    <property type="entry name" value="HIS_KIN"/>
    <property type="match status" value="1"/>
</dbReference>
<evidence type="ECO:0000256" key="8">
    <source>
        <dbReference type="SAM" id="Phobius"/>
    </source>
</evidence>
<name>A0ABT6C4V4_9MICO</name>
<dbReference type="Proteomes" id="UP001528912">
    <property type="component" value="Unassembled WGS sequence"/>
</dbReference>
<evidence type="ECO:0000256" key="1">
    <source>
        <dbReference type="ARBA" id="ARBA00000085"/>
    </source>
</evidence>
<dbReference type="InterPro" id="IPR036097">
    <property type="entry name" value="HisK_dim/P_sf"/>
</dbReference>
<dbReference type="EMBL" id="JAROAV010000012">
    <property type="protein sequence ID" value="MDF8263578.1"/>
    <property type="molecule type" value="Genomic_DNA"/>
</dbReference>
<proteinExistence type="predicted"/>
<dbReference type="InterPro" id="IPR003594">
    <property type="entry name" value="HATPase_dom"/>
</dbReference>
<accession>A0ABT6C4V4</accession>
<keyword evidence="6" id="KW-0902">Two-component regulatory system</keyword>
<keyword evidence="8" id="KW-0472">Membrane</keyword>
<feature type="domain" description="Histidine kinase" evidence="9">
    <location>
        <begin position="204"/>
        <end position="418"/>
    </location>
</feature>
<keyword evidence="8" id="KW-1133">Transmembrane helix</keyword>
<evidence type="ECO:0000259" key="9">
    <source>
        <dbReference type="PROSITE" id="PS50109"/>
    </source>
</evidence>
<feature type="region of interest" description="Disordered" evidence="7">
    <location>
        <begin position="1"/>
        <end position="22"/>
    </location>
</feature>
<dbReference type="Pfam" id="PF00512">
    <property type="entry name" value="HisKA"/>
    <property type="match status" value="1"/>
</dbReference>
<feature type="transmembrane region" description="Helical" evidence="8">
    <location>
        <begin position="161"/>
        <end position="184"/>
    </location>
</feature>
<evidence type="ECO:0000256" key="4">
    <source>
        <dbReference type="ARBA" id="ARBA00022553"/>
    </source>
</evidence>
<reference evidence="10 11" key="1">
    <citation type="submission" date="2023-03" db="EMBL/GenBank/DDBJ databases">
        <title>YIM 133296 draft genome.</title>
        <authorList>
            <person name="Xiong L."/>
        </authorList>
    </citation>
    <scope>NUCLEOTIDE SEQUENCE [LARGE SCALE GENOMIC DNA]</scope>
    <source>
        <strain evidence="10 11">YIM 133296</strain>
    </source>
</reference>
<dbReference type="CDD" id="cd00075">
    <property type="entry name" value="HATPase"/>
    <property type="match status" value="1"/>
</dbReference>
<dbReference type="CDD" id="cd00082">
    <property type="entry name" value="HisKA"/>
    <property type="match status" value="1"/>
</dbReference>
<evidence type="ECO:0000256" key="5">
    <source>
        <dbReference type="ARBA" id="ARBA00022777"/>
    </source>
</evidence>
<dbReference type="GO" id="GO:0016301">
    <property type="term" value="F:kinase activity"/>
    <property type="evidence" value="ECO:0007669"/>
    <property type="project" value="UniProtKB-KW"/>
</dbReference>
<keyword evidence="5 10" id="KW-0808">Transferase</keyword>
<protein>
    <recommendedName>
        <fullName evidence="3">histidine kinase</fullName>
        <ecNumber evidence="3">2.7.13.3</ecNumber>
    </recommendedName>
</protein>
<dbReference type="PRINTS" id="PR00344">
    <property type="entry name" value="BCTRLSENSOR"/>
</dbReference>
<keyword evidence="5 10" id="KW-0418">Kinase</keyword>
<dbReference type="EC" id="2.7.13.3" evidence="3"/>
<dbReference type="Gene3D" id="1.10.287.130">
    <property type="match status" value="1"/>
</dbReference>
<keyword evidence="4" id="KW-0597">Phosphoprotein</keyword>
<evidence type="ECO:0000313" key="10">
    <source>
        <dbReference type="EMBL" id="MDF8263578.1"/>
    </source>
</evidence>
<dbReference type="SMART" id="SM00387">
    <property type="entry name" value="HATPase_c"/>
    <property type="match status" value="1"/>
</dbReference>
<organism evidence="10 11">
    <name type="scientific">Luteipulveratus flavus</name>
    <dbReference type="NCBI Taxonomy" id="3031728"/>
    <lineage>
        <taxon>Bacteria</taxon>
        <taxon>Bacillati</taxon>
        <taxon>Actinomycetota</taxon>
        <taxon>Actinomycetes</taxon>
        <taxon>Micrococcales</taxon>
        <taxon>Dermacoccaceae</taxon>
        <taxon>Luteipulveratus</taxon>
    </lineage>
</organism>
<dbReference type="SMART" id="SM00388">
    <property type="entry name" value="HisKA"/>
    <property type="match status" value="1"/>
</dbReference>
<feature type="compositionally biased region" description="Low complexity" evidence="7">
    <location>
        <begin position="11"/>
        <end position="20"/>
    </location>
</feature>
<dbReference type="InterPro" id="IPR003661">
    <property type="entry name" value="HisK_dim/P_dom"/>
</dbReference>
<dbReference type="Pfam" id="PF02518">
    <property type="entry name" value="HATPase_c"/>
    <property type="match status" value="1"/>
</dbReference>
<evidence type="ECO:0000256" key="6">
    <source>
        <dbReference type="ARBA" id="ARBA00023012"/>
    </source>
</evidence>
<sequence length="418" mass="43463">MTGGDATSEVRGGAARGAAADSDAELVRRTARRLGLQATALVALAVLVLVGIGTVLLLHQQDQQARTVLAQATEEADDVNDPPAGVWLVLTGPSGTTQTDGLPEGLPDRAALNDVVRGGPARTITVHLDDAPYLVRTAPRDGGAVQAVLDLRVERRQRADLLTAMLITGLVGLALAAVIGTVLAHRAVRPLAEALSLQRNFVADASHELRTPLTLLSTRAQMLRRSLAREQADDRALSDADGVVGDVARLTDVVDDLLLAAEPAAVTDRGPVDLVALCHELVSSARDHATGAAVSLAVHAEDDQVVALGSGPALRRAVLAIVDNAISHTPRGGSVVLRLAVDGSDAVLDITDTGPGVPAEDADHVFDRFHSGGHKADRRSYGLGLALARDVVTRSGGRLTIESTSSAGTTFRLRLPRA</sequence>
<dbReference type="InterPro" id="IPR005467">
    <property type="entry name" value="His_kinase_dom"/>
</dbReference>
<feature type="transmembrane region" description="Helical" evidence="8">
    <location>
        <begin position="34"/>
        <end position="58"/>
    </location>
</feature>
<dbReference type="PANTHER" id="PTHR43547:SF2">
    <property type="entry name" value="HYBRID SIGNAL TRANSDUCTION HISTIDINE KINASE C"/>
    <property type="match status" value="1"/>
</dbReference>
<dbReference type="SUPFAM" id="SSF47384">
    <property type="entry name" value="Homodimeric domain of signal transducing histidine kinase"/>
    <property type="match status" value="1"/>
</dbReference>
<comment type="subcellular location">
    <subcellularLocation>
        <location evidence="2">Cell membrane</location>
    </subcellularLocation>
</comment>
<dbReference type="PANTHER" id="PTHR43547">
    <property type="entry name" value="TWO-COMPONENT HISTIDINE KINASE"/>
    <property type="match status" value="1"/>
</dbReference>
<keyword evidence="8" id="KW-0812">Transmembrane</keyword>
<dbReference type="InterPro" id="IPR036890">
    <property type="entry name" value="HATPase_C_sf"/>
</dbReference>
<comment type="caution">
    <text evidence="10">The sequence shown here is derived from an EMBL/GenBank/DDBJ whole genome shotgun (WGS) entry which is preliminary data.</text>
</comment>
<dbReference type="Gene3D" id="3.30.565.10">
    <property type="entry name" value="Histidine kinase-like ATPase, C-terminal domain"/>
    <property type="match status" value="1"/>
</dbReference>
<evidence type="ECO:0000256" key="2">
    <source>
        <dbReference type="ARBA" id="ARBA00004236"/>
    </source>
</evidence>
<evidence type="ECO:0000256" key="3">
    <source>
        <dbReference type="ARBA" id="ARBA00012438"/>
    </source>
</evidence>